<dbReference type="Gene3D" id="1.25.40.10">
    <property type="entry name" value="Tetratricopeptide repeat domain"/>
    <property type="match status" value="1"/>
</dbReference>
<organism evidence="2 3">
    <name type="scientific">Spirochaeta isovalerica</name>
    <dbReference type="NCBI Taxonomy" id="150"/>
    <lineage>
        <taxon>Bacteria</taxon>
        <taxon>Pseudomonadati</taxon>
        <taxon>Spirochaetota</taxon>
        <taxon>Spirochaetia</taxon>
        <taxon>Spirochaetales</taxon>
        <taxon>Spirochaetaceae</taxon>
        <taxon>Spirochaeta</taxon>
    </lineage>
</organism>
<dbReference type="SMART" id="SM00028">
    <property type="entry name" value="TPR"/>
    <property type="match status" value="2"/>
</dbReference>
<proteinExistence type="predicted"/>
<feature type="signal peptide" evidence="1">
    <location>
        <begin position="1"/>
        <end position="30"/>
    </location>
</feature>
<dbReference type="EMBL" id="JACHGJ010000001">
    <property type="protein sequence ID" value="MBB6478533.1"/>
    <property type="molecule type" value="Genomic_DNA"/>
</dbReference>
<gene>
    <name evidence="2" type="ORF">HNR50_000166</name>
</gene>
<dbReference type="RefSeq" id="WP_184742464.1">
    <property type="nucleotide sequence ID" value="NZ_JACHGJ010000001.1"/>
</dbReference>
<dbReference type="InterPro" id="IPR011990">
    <property type="entry name" value="TPR-like_helical_dom_sf"/>
</dbReference>
<reference evidence="2 3" key="1">
    <citation type="submission" date="2020-08" db="EMBL/GenBank/DDBJ databases">
        <title>Genomic Encyclopedia of Type Strains, Phase IV (KMG-IV): sequencing the most valuable type-strain genomes for metagenomic binning, comparative biology and taxonomic classification.</title>
        <authorList>
            <person name="Goeker M."/>
        </authorList>
    </citation>
    <scope>NUCLEOTIDE SEQUENCE [LARGE SCALE GENOMIC DNA]</scope>
    <source>
        <strain evidence="2 3">DSM 2461</strain>
    </source>
</reference>
<dbReference type="AlphaFoldDB" id="A0A841R406"/>
<name>A0A841R406_9SPIO</name>
<evidence type="ECO:0000313" key="3">
    <source>
        <dbReference type="Proteomes" id="UP000587760"/>
    </source>
</evidence>
<accession>A0A841R406</accession>
<comment type="caution">
    <text evidence="2">The sequence shown here is derived from an EMBL/GenBank/DDBJ whole genome shotgun (WGS) entry which is preliminary data.</text>
</comment>
<dbReference type="InterPro" id="IPR019734">
    <property type="entry name" value="TPR_rpt"/>
</dbReference>
<evidence type="ECO:0000256" key="1">
    <source>
        <dbReference type="SAM" id="SignalP"/>
    </source>
</evidence>
<dbReference type="SUPFAM" id="SSF48452">
    <property type="entry name" value="TPR-like"/>
    <property type="match status" value="1"/>
</dbReference>
<keyword evidence="3" id="KW-1185">Reference proteome</keyword>
<protein>
    <submittedName>
        <fullName evidence="2">Tetratricopeptide (TPR) repeat protein</fullName>
    </submittedName>
</protein>
<feature type="chain" id="PRO_5032921859" evidence="1">
    <location>
        <begin position="31"/>
        <end position="385"/>
    </location>
</feature>
<keyword evidence="1" id="KW-0732">Signal</keyword>
<sequence>MHGKRSIYRRNRTTLIFTLLFSFSFVSLPAQENDAAANSLTASIGSLDSMESWLLYERGLHLFSRKEYGEALNHFNKLIERHGVYPEAEYWIGRVFEQEGEHILAEKQYQKALEAVRVLHIPEQKYEIQYRLAELYKNRGDLDSYSQILNSIILDELENNQLALANESPAINTLKRDGIDRTLLLFRHTFTYSIEAFNQLGIYYYKKGDYRAATAKLIYPLLSFFSITIDYLRDSDPQLTFPEDFDELVEKHSEYVFGTLERIIRRKEKDFSFMRDLDSLEVIDRDNQLRNAATLLPKPPEYYLSGVSCCLQTSFSDPSLKLLMDDYEIFRTMYYLAASLYAEGYTETALRIWEIINMNEDAGMWKLRSEQQLDEPSVDSTDIIF</sequence>
<dbReference type="Proteomes" id="UP000587760">
    <property type="component" value="Unassembled WGS sequence"/>
</dbReference>
<evidence type="ECO:0000313" key="2">
    <source>
        <dbReference type="EMBL" id="MBB6478533.1"/>
    </source>
</evidence>